<dbReference type="Proteomes" id="UP000886653">
    <property type="component" value="Unassembled WGS sequence"/>
</dbReference>
<proteinExistence type="predicted"/>
<feature type="non-terminal residue" evidence="1">
    <location>
        <position position="1"/>
    </location>
</feature>
<comment type="caution">
    <text evidence="1">The sequence shown here is derived from an EMBL/GenBank/DDBJ whole genome shotgun (WGS) entry which is preliminary data.</text>
</comment>
<keyword evidence="2" id="KW-1185">Reference proteome</keyword>
<accession>A0A9P6N610</accession>
<name>A0A9P6N610_9BASI</name>
<dbReference type="AlphaFoldDB" id="A0A9P6N610"/>
<evidence type="ECO:0000313" key="2">
    <source>
        <dbReference type="Proteomes" id="UP000886653"/>
    </source>
</evidence>
<organism evidence="1 2">
    <name type="scientific">Cronartium quercuum f. sp. fusiforme G11</name>
    <dbReference type="NCBI Taxonomy" id="708437"/>
    <lineage>
        <taxon>Eukaryota</taxon>
        <taxon>Fungi</taxon>
        <taxon>Dikarya</taxon>
        <taxon>Basidiomycota</taxon>
        <taxon>Pucciniomycotina</taxon>
        <taxon>Pucciniomycetes</taxon>
        <taxon>Pucciniales</taxon>
        <taxon>Coleosporiaceae</taxon>
        <taxon>Cronartium</taxon>
    </lineage>
</organism>
<dbReference type="OrthoDB" id="3364670at2759"/>
<dbReference type="EMBL" id="MU167479">
    <property type="protein sequence ID" value="KAG0140069.1"/>
    <property type="molecule type" value="Genomic_DNA"/>
</dbReference>
<protein>
    <submittedName>
        <fullName evidence="1">Uncharacterized protein</fullName>
    </submittedName>
</protein>
<reference evidence="1" key="1">
    <citation type="submission" date="2013-11" db="EMBL/GenBank/DDBJ databases">
        <title>Genome sequence of the fusiform rust pathogen reveals effectors for host alternation and coevolution with pine.</title>
        <authorList>
            <consortium name="DOE Joint Genome Institute"/>
            <person name="Smith K."/>
            <person name="Pendleton A."/>
            <person name="Kubisiak T."/>
            <person name="Anderson C."/>
            <person name="Salamov A."/>
            <person name="Aerts A."/>
            <person name="Riley R."/>
            <person name="Clum A."/>
            <person name="Lindquist E."/>
            <person name="Ence D."/>
            <person name="Campbell M."/>
            <person name="Kronenberg Z."/>
            <person name="Feau N."/>
            <person name="Dhillon B."/>
            <person name="Hamelin R."/>
            <person name="Burleigh J."/>
            <person name="Smith J."/>
            <person name="Yandell M."/>
            <person name="Nelson C."/>
            <person name="Grigoriev I."/>
            <person name="Davis J."/>
        </authorList>
    </citation>
    <scope>NUCLEOTIDE SEQUENCE</scope>
    <source>
        <strain evidence="1">G11</strain>
    </source>
</reference>
<dbReference type="InterPro" id="IPR040521">
    <property type="entry name" value="KDZ"/>
</dbReference>
<gene>
    <name evidence="1" type="ORF">CROQUDRAFT_692787</name>
</gene>
<sequence>LFRCILYLEEKAYEEGLNLSVLEHYADVCAHCFGPAVGEIKDSKVPQFIVALDANFQHRHYSYSSKDSLIEADYPNSFLLPSQIMKQKELCKKTNVQAKDIKTACSDSHTAANDSWMASSWRKACDDNGVFGMTCRHDVLLKLINIYNSGEKLHYPVSMLADLLYNILDQEVGVLYDIGCHLNAHIKKVFFFLHLHYVNSISDIALLFHSISGTSYPRTIVVCVNGKRIHLDDYYI</sequence>
<dbReference type="Pfam" id="PF18758">
    <property type="entry name" value="KDZ"/>
    <property type="match status" value="1"/>
</dbReference>
<evidence type="ECO:0000313" key="1">
    <source>
        <dbReference type="EMBL" id="KAG0140069.1"/>
    </source>
</evidence>
<dbReference type="PANTHER" id="PTHR33096:SF1">
    <property type="entry name" value="CXC1-LIKE CYSTEINE CLUSTER ASSOCIATED WITH KDZ TRANSPOSASES DOMAIN-CONTAINING PROTEIN"/>
    <property type="match status" value="1"/>
</dbReference>
<dbReference type="PANTHER" id="PTHR33096">
    <property type="entry name" value="CXC2 DOMAIN-CONTAINING PROTEIN"/>
    <property type="match status" value="1"/>
</dbReference>